<reference evidence="7 8" key="1">
    <citation type="journal article" date="2013" name="Genome Announc.">
        <title>Draft Genome of the Nitrogen-Fixing Bacterium Pseudomonas stutzeri Strain KOS6 Isolated from Industrial Hydrocarbon Sludge.</title>
        <authorList>
            <person name="Grigoryeva T.V."/>
            <person name="Laikov A.V."/>
            <person name="Naumova R.P."/>
            <person name="Manolov A.I."/>
            <person name="Larin A.K."/>
            <person name="Karpova I.Y."/>
            <person name="Semashko T.A."/>
            <person name="Alexeev D.G."/>
            <person name="Kostryukova E.S."/>
            <person name="Muller R."/>
            <person name="Govorun V.M."/>
        </authorList>
    </citation>
    <scope>NUCLEOTIDE SEQUENCE [LARGE SCALE GENOMIC DNA]</scope>
    <source>
        <strain evidence="7 8">KOS6</strain>
    </source>
</reference>
<dbReference type="InterPro" id="IPR036259">
    <property type="entry name" value="MFS_trans_sf"/>
</dbReference>
<dbReference type="PANTHER" id="PTHR42718">
    <property type="entry name" value="MAJOR FACILITATOR SUPERFAMILY MULTIDRUG TRANSPORTER MFSC"/>
    <property type="match status" value="1"/>
</dbReference>
<dbReference type="GO" id="GO:0016020">
    <property type="term" value="C:membrane"/>
    <property type="evidence" value="ECO:0007669"/>
    <property type="project" value="UniProtKB-SubCell"/>
</dbReference>
<dbReference type="GO" id="GO:0022857">
    <property type="term" value="F:transmembrane transporter activity"/>
    <property type="evidence" value="ECO:0007669"/>
    <property type="project" value="InterPro"/>
</dbReference>
<evidence type="ECO:0000313" key="7">
    <source>
        <dbReference type="EMBL" id="EWC42908.1"/>
    </source>
</evidence>
<feature type="transmembrane region" description="Helical" evidence="6">
    <location>
        <begin position="511"/>
        <end position="528"/>
    </location>
</feature>
<evidence type="ECO:0000256" key="3">
    <source>
        <dbReference type="ARBA" id="ARBA00022692"/>
    </source>
</evidence>
<feature type="transmembrane region" description="Helical" evidence="6">
    <location>
        <begin position="356"/>
        <end position="373"/>
    </location>
</feature>
<dbReference type="Pfam" id="PF07690">
    <property type="entry name" value="MFS_1"/>
    <property type="match status" value="1"/>
</dbReference>
<feature type="transmembrane region" description="Helical" evidence="6">
    <location>
        <begin position="73"/>
        <end position="90"/>
    </location>
</feature>
<evidence type="ECO:0000256" key="2">
    <source>
        <dbReference type="ARBA" id="ARBA00022448"/>
    </source>
</evidence>
<dbReference type="SUPFAM" id="SSF103473">
    <property type="entry name" value="MFS general substrate transporter"/>
    <property type="match status" value="1"/>
</dbReference>
<protein>
    <submittedName>
        <fullName evidence="7">Major facilitator transporter</fullName>
    </submittedName>
</protein>
<feature type="transmembrane region" description="Helical" evidence="6">
    <location>
        <begin position="417"/>
        <end position="440"/>
    </location>
</feature>
<feature type="transmembrane region" description="Helical" evidence="6">
    <location>
        <begin position="255"/>
        <end position="274"/>
    </location>
</feature>
<feature type="transmembrane region" description="Helical" evidence="6">
    <location>
        <begin position="295"/>
        <end position="317"/>
    </location>
</feature>
<feature type="transmembrane region" description="Helical" evidence="6">
    <location>
        <begin position="34"/>
        <end position="61"/>
    </location>
</feature>
<feature type="transmembrane region" description="Helical" evidence="6">
    <location>
        <begin position="161"/>
        <end position="179"/>
    </location>
</feature>
<feature type="transmembrane region" description="Helical" evidence="6">
    <location>
        <begin position="191"/>
        <end position="213"/>
    </location>
</feature>
<evidence type="ECO:0000256" key="5">
    <source>
        <dbReference type="ARBA" id="ARBA00023136"/>
    </source>
</evidence>
<dbReference type="AlphaFoldDB" id="A0A061JVL9"/>
<evidence type="ECO:0000313" key="8">
    <source>
        <dbReference type="Proteomes" id="UP000026923"/>
    </source>
</evidence>
<evidence type="ECO:0000256" key="6">
    <source>
        <dbReference type="SAM" id="Phobius"/>
    </source>
</evidence>
<accession>A0A061JVL9</accession>
<proteinExistence type="predicted"/>
<evidence type="ECO:0000256" key="1">
    <source>
        <dbReference type="ARBA" id="ARBA00004141"/>
    </source>
</evidence>
<dbReference type="PANTHER" id="PTHR42718:SF9">
    <property type="entry name" value="MAJOR FACILITATOR SUPERFAMILY MULTIDRUG TRANSPORTER MFSC"/>
    <property type="match status" value="1"/>
</dbReference>
<feature type="transmembrane region" description="Helical" evidence="6">
    <location>
        <begin position="329"/>
        <end position="349"/>
    </location>
</feature>
<dbReference type="HOGENOM" id="CLU_023026_2_0_6"/>
<name>A0A061JVL9_STUST</name>
<dbReference type="EMBL" id="AMCZ02000002">
    <property type="protein sequence ID" value="EWC42908.1"/>
    <property type="molecule type" value="Genomic_DNA"/>
</dbReference>
<gene>
    <name evidence="7" type="ORF">B597_002995</name>
</gene>
<keyword evidence="4 6" id="KW-1133">Transmembrane helix</keyword>
<dbReference type="eggNOG" id="COG0477">
    <property type="taxonomic scope" value="Bacteria"/>
</dbReference>
<comment type="caution">
    <text evidence="7">The sequence shown here is derived from an EMBL/GenBank/DDBJ whole genome shotgun (WGS) entry which is preliminary data.</text>
</comment>
<feature type="transmembrane region" description="Helical" evidence="6">
    <location>
        <begin position="385"/>
        <end position="405"/>
    </location>
</feature>
<feature type="transmembrane region" description="Helical" evidence="6">
    <location>
        <begin position="225"/>
        <end position="243"/>
    </location>
</feature>
<dbReference type="InterPro" id="IPR011701">
    <property type="entry name" value="MFS"/>
</dbReference>
<evidence type="ECO:0000256" key="4">
    <source>
        <dbReference type="ARBA" id="ARBA00022989"/>
    </source>
</evidence>
<organism evidence="7 8">
    <name type="scientific">Stutzerimonas stutzeri KOS6</name>
    <dbReference type="NCBI Taxonomy" id="1218352"/>
    <lineage>
        <taxon>Bacteria</taxon>
        <taxon>Pseudomonadati</taxon>
        <taxon>Pseudomonadota</taxon>
        <taxon>Gammaproteobacteria</taxon>
        <taxon>Pseudomonadales</taxon>
        <taxon>Pseudomonadaceae</taxon>
        <taxon>Stutzerimonas</taxon>
    </lineage>
</organism>
<keyword evidence="3 6" id="KW-0812">Transmembrane</keyword>
<dbReference type="Gene3D" id="1.20.1250.20">
    <property type="entry name" value="MFS general substrate transporter like domains"/>
    <property type="match status" value="1"/>
</dbReference>
<dbReference type="Proteomes" id="UP000026923">
    <property type="component" value="Unassembled WGS sequence"/>
</dbReference>
<comment type="subcellular location">
    <subcellularLocation>
        <location evidence="1">Membrane</location>
        <topology evidence="1">Multi-pass membrane protein</topology>
    </subcellularLocation>
</comment>
<feature type="transmembrane region" description="Helical" evidence="6">
    <location>
        <begin position="102"/>
        <end position="120"/>
    </location>
</feature>
<keyword evidence="5 6" id="KW-0472">Membrane</keyword>
<sequence length="542" mass="58220">MPEYLAPVPRWEPHERPSMPGSPAILLHSPPRRLAYAAVAVLVGLTGGLGNALFLANLPAIQGDLGLTPEQGAWLPAAYFMVNVSTNLVLIKVRQQYGLRGFAEIGLAIYALLSIAHVFVEGLGMAMFVRAASGFAAATTTSLGLFYMLQAFRKVDLPRGVIVAFGLTQIATPLAWLLSPPLVDIGQWHRLYVFESGLALCSLAAVVVLKLPVGERIKVFEPLDFLTFALFAPALALVAAVLAQGRVHWWTEAPWLGYALCAALLLGCLTFTIEHHRRNPLLQTRWLGTAEMLRFAFGALALRFLLAEQSYGAVGLLQTLGMGPDQLRPLYAVILLGVVMGIAASALTFRPQTASAQILLSIVLIGVASFLDVDATSQTRPHDLFLSQGLLSFASGMFLGPLLITGIGKALANGPNYLVSFIVLFSMTQSLGGLAGPALLGTYQVVREQHHSAHLTEQVVPTDPRIAQRLAQQGQALAATQADPQLRQALGGARLAQTVTREANVLAFNDVFRLIGLLAIAVLSWSLFHTLRLARQKKATAP</sequence>
<feature type="transmembrane region" description="Helical" evidence="6">
    <location>
        <begin position="126"/>
        <end position="149"/>
    </location>
</feature>
<keyword evidence="2" id="KW-0813">Transport</keyword>